<dbReference type="AlphaFoldDB" id="A0A168HVQ4"/>
<gene>
    <name evidence="3" type="ORF">LEL_05159</name>
</gene>
<protein>
    <submittedName>
        <fullName evidence="3">Cupredoxin</fullName>
    </submittedName>
</protein>
<dbReference type="CDD" id="cd00920">
    <property type="entry name" value="Cupredoxin"/>
    <property type="match status" value="1"/>
</dbReference>
<dbReference type="PANTHER" id="PTHR34883:SF4">
    <property type="entry name" value="CUPREDOXIN"/>
    <property type="match status" value="1"/>
</dbReference>
<sequence length="352" mass="34753">MKWSTSVTLAVAPLAMAASNRLRNTYPVSLNARGEAASELEDRGVTIIEGNGGGNANGGKNRGGVNLESGSGVIIIWANPGGKAETTTIAKQVTVTKTVTAGPGEATAVPIAGGATTTIKEGQTATVPATGASHTVKVGGPGGLVFQPDQLSVPVGDSVVFEFLSQNHTVTQSPFNTPCKAMMGGMDSGFLANPNNTVSPPPQVAMQVTATTPLWFYCKQKGHCGKGMVFSINPTAEKTQAMFQSMAISQNGTGEATPITGGTNQPGGAAPAPPPPANAEQPKAGTSEAPSPPAGGAEGNTGATPGKGTVGADGSCTCVVACNAGGFPAAAQGAGAFGGFGGALPTTMAAMR</sequence>
<name>A0A168HVQ4_CORDF</name>
<dbReference type="SUPFAM" id="SSF49503">
    <property type="entry name" value="Cupredoxins"/>
    <property type="match status" value="1"/>
</dbReference>
<reference evidence="3 4" key="1">
    <citation type="journal article" date="2016" name="Genome Biol. Evol.">
        <title>Divergent and convergent evolution of fungal pathogenicity.</title>
        <authorList>
            <person name="Shang Y."/>
            <person name="Xiao G."/>
            <person name="Zheng P."/>
            <person name="Cen K."/>
            <person name="Zhan S."/>
            <person name="Wang C."/>
        </authorList>
    </citation>
    <scope>NUCLEOTIDE SEQUENCE [LARGE SCALE GENOMIC DNA]</scope>
    <source>
        <strain evidence="3 4">RCEF 1005</strain>
    </source>
</reference>
<evidence type="ECO:0000256" key="1">
    <source>
        <dbReference type="SAM" id="MobiDB-lite"/>
    </source>
</evidence>
<feature type="signal peptide" evidence="2">
    <location>
        <begin position="1"/>
        <end position="17"/>
    </location>
</feature>
<keyword evidence="4" id="KW-1185">Reference proteome</keyword>
<dbReference type="InterPro" id="IPR008972">
    <property type="entry name" value="Cupredoxin"/>
</dbReference>
<dbReference type="Proteomes" id="UP000076881">
    <property type="component" value="Unassembled WGS sequence"/>
</dbReference>
<accession>A0A168HVQ4</accession>
<evidence type="ECO:0000256" key="2">
    <source>
        <dbReference type="SAM" id="SignalP"/>
    </source>
</evidence>
<organism evidence="3 4">
    <name type="scientific">Akanthomyces lecanii RCEF 1005</name>
    <dbReference type="NCBI Taxonomy" id="1081108"/>
    <lineage>
        <taxon>Eukaryota</taxon>
        <taxon>Fungi</taxon>
        <taxon>Dikarya</taxon>
        <taxon>Ascomycota</taxon>
        <taxon>Pezizomycotina</taxon>
        <taxon>Sordariomycetes</taxon>
        <taxon>Hypocreomycetidae</taxon>
        <taxon>Hypocreales</taxon>
        <taxon>Cordycipitaceae</taxon>
        <taxon>Akanthomyces</taxon>
        <taxon>Cordyceps confragosa</taxon>
    </lineage>
</organism>
<dbReference type="PANTHER" id="PTHR34883">
    <property type="entry name" value="SERINE-RICH PROTEIN, PUTATIVE-RELATED-RELATED"/>
    <property type="match status" value="1"/>
</dbReference>
<feature type="region of interest" description="Disordered" evidence="1">
    <location>
        <begin position="252"/>
        <end position="306"/>
    </location>
</feature>
<evidence type="ECO:0000313" key="3">
    <source>
        <dbReference type="EMBL" id="OAA78336.1"/>
    </source>
</evidence>
<dbReference type="OrthoDB" id="1921208at2759"/>
<dbReference type="STRING" id="1081108.A0A168HVQ4"/>
<dbReference type="EMBL" id="AZHF01000003">
    <property type="protein sequence ID" value="OAA78336.1"/>
    <property type="molecule type" value="Genomic_DNA"/>
</dbReference>
<feature type="chain" id="PRO_5007897652" evidence="2">
    <location>
        <begin position="18"/>
        <end position="352"/>
    </location>
</feature>
<comment type="caution">
    <text evidence="3">The sequence shown here is derived from an EMBL/GenBank/DDBJ whole genome shotgun (WGS) entry which is preliminary data.</text>
</comment>
<evidence type="ECO:0000313" key="4">
    <source>
        <dbReference type="Proteomes" id="UP000076881"/>
    </source>
</evidence>
<proteinExistence type="predicted"/>
<feature type="compositionally biased region" description="Low complexity" evidence="1">
    <location>
        <begin position="260"/>
        <end position="270"/>
    </location>
</feature>
<keyword evidence="2" id="KW-0732">Signal</keyword>
<dbReference type="Gene3D" id="2.60.40.420">
    <property type="entry name" value="Cupredoxins - blue copper proteins"/>
    <property type="match status" value="1"/>
</dbReference>
<dbReference type="InterPro" id="IPR052953">
    <property type="entry name" value="Ser-rich/MCO-related"/>
</dbReference>